<dbReference type="InterPro" id="IPR050460">
    <property type="entry name" value="Distal-less_Homeobox_TF"/>
</dbReference>
<evidence type="ECO:0000256" key="5">
    <source>
        <dbReference type="PROSITE-ProRule" id="PRU00108"/>
    </source>
</evidence>
<gene>
    <name evidence="9" type="ORF">CAMP_LOCUS15603</name>
</gene>
<keyword evidence="2 5" id="KW-0238">DNA-binding</keyword>
<dbReference type="InterPro" id="IPR001356">
    <property type="entry name" value="HD"/>
</dbReference>
<dbReference type="GO" id="GO:0000978">
    <property type="term" value="F:RNA polymerase II cis-regulatory region sequence-specific DNA binding"/>
    <property type="evidence" value="ECO:0007669"/>
    <property type="project" value="TreeGrafter"/>
</dbReference>
<keyword evidence="10" id="KW-1185">Reference proteome</keyword>
<evidence type="ECO:0000256" key="7">
    <source>
        <dbReference type="SAM" id="MobiDB-lite"/>
    </source>
</evidence>
<evidence type="ECO:0000256" key="3">
    <source>
        <dbReference type="ARBA" id="ARBA00023155"/>
    </source>
</evidence>
<organism evidence="9 10">
    <name type="scientific">Caenorhabditis angaria</name>
    <dbReference type="NCBI Taxonomy" id="860376"/>
    <lineage>
        <taxon>Eukaryota</taxon>
        <taxon>Metazoa</taxon>
        <taxon>Ecdysozoa</taxon>
        <taxon>Nematoda</taxon>
        <taxon>Chromadorea</taxon>
        <taxon>Rhabditida</taxon>
        <taxon>Rhabditina</taxon>
        <taxon>Rhabditomorpha</taxon>
        <taxon>Rhabditoidea</taxon>
        <taxon>Rhabditidae</taxon>
        <taxon>Peloderinae</taxon>
        <taxon>Caenorhabditis</taxon>
    </lineage>
</organism>
<dbReference type="CDD" id="cd00086">
    <property type="entry name" value="homeodomain"/>
    <property type="match status" value="1"/>
</dbReference>
<evidence type="ECO:0000256" key="6">
    <source>
        <dbReference type="RuleBase" id="RU000682"/>
    </source>
</evidence>
<name>A0A9P1N9C2_9PELO</name>
<dbReference type="Pfam" id="PF00046">
    <property type="entry name" value="Homeodomain"/>
    <property type="match status" value="1"/>
</dbReference>
<evidence type="ECO:0000313" key="9">
    <source>
        <dbReference type="EMBL" id="CAI5452966.1"/>
    </source>
</evidence>
<dbReference type="PANTHER" id="PTHR24327:SF84">
    <property type="entry name" value="HOMEOBOX PROTEIN CEH-51"/>
    <property type="match status" value="1"/>
</dbReference>
<feature type="compositionally biased region" description="Basic and acidic residues" evidence="7">
    <location>
        <begin position="23"/>
        <end position="34"/>
    </location>
</feature>
<reference evidence="9" key="1">
    <citation type="submission" date="2022-11" db="EMBL/GenBank/DDBJ databases">
        <authorList>
            <person name="Kikuchi T."/>
        </authorList>
    </citation>
    <scope>NUCLEOTIDE SEQUENCE</scope>
    <source>
        <strain evidence="9">PS1010</strain>
    </source>
</reference>
<evidence type="ECO:0000259" key="8">
    <source>
        <dbReference type="PROSITE" id="PS50071"/>
    </source>
</evidence>
<dbReference type="InterPro" id="IPR017970">
    <property type="entry name" value="Homeobox_CS"/>
</dbReference>
<dbReference type="GO" id="GO:0000981">
    <property type="term" value="F:DNA-binding transcription factor activity, RNA polymerase II-specific"/>
    <property type="evidence" value="ECO:0007669"/>
    <property type="project" value="InterPro"/>
</dbReference>
<evidence type="ECO:0000256" key="1">
    <source>
        <dbReference type="ARBA" id="ARBA00004123"/>
    </source>
</evidence>
<feature type="compositionally biased region" description="Low complexity" evidence="7">
    <location>
        <begin position="10"/>
        <end position="22"/>
    </location>
</feature>
<dbReference type="PANTHER" id="PTHR24327">
    <property type="entry name" value="HOMEOBOX PROTEIN"/>
    <property type="match status" value="1"/>
</dbReference>
<feature type="DNA-binding region" description="Homeobox" evidence="5">
    <location>
        <begin position="130"/>
        <end position="189"/>
    </location>
</feature>
<dbReference type="GO" id="GO:0005634">
    <property type="term" value="C:nucleus"/>
    <property type="evidence" value="ECO:0007669"/>
    <property type="project" value="UniProtKB-SubCell"/>
</dbReference>
<comment type="subcellular location">
    <subcellularLocation>
        <location evidence="1 5 6">Nucleus</location>
    </subcellularLocation>
</comment>
<feature type="compositionally biased region" description="Basic and acidic residues" evidence="7">
    <location>
        <begin position="188"/>
        <end position="200"/>
    </location>
</feature>
<feature type="region of interest" description="Disordered" evidence="7">
    <location>
        <begin position="188"/>
        <end position="209"/>
    </location>
</feature>
<dbReference type="SMART" id="SM00389">
    <property type="entry name" value="HOX"/>
    <property type="match status" value="1"/>
</dbReference>
<dbReference type="EMBL" id="CANHGI010000005">
    <property type="protein sequence ID" value="CAI5452966.1"/>
    <property type="molecule type" value="Genomic_DNA"/>
</dbReference>
<evidence type="ECO:0000256" key="2">
    <source>
        <dbReference type="ARBA" id="ARBA00023125"/>
    </source>
</evidence>
<evidence type="ECO:0000313" key="10">
    <source>
        <dbReference type="Proteomes" id="UP001152747"/>
    </source>
</evidence>
<keyword evidence="4 5" id="KW-0539">Nucleus</keyword>
<accession>A0A9P1N9C2</accession>
<feature type="region of interest" description="Disordered" evidence="7">
    <location>
        <begin position="1"/>
        <end position="35"/>
    </location>
</feature>
<comment type="caution">
    <text evidence="9">The sequence shown here is derived from an EMBL/GenBank/DDBJ whole genome shotgun (WGS) entry which is preliminary data.</text>
</comment>
<keyword evidence="3 5" id="KW-0371">Homeobox</keyword>
<dbReference type="PROSITE" id="PS50071">
    <property type="entry name" value="HOMEOBOX_2"/>
    <property type="match status" value="1"/>
</dbReference>
<dbReference type="SUPFAM" id="SSF46689">
    <property type="entry name" value="Homeodomain-like"/>
    <property type="match status" value="1"/>
</dbReference>
<dbReference type="InterPro" id="IPR009057">
    <property type="entry name" value="Homeodomain-like_sf"/>
</dbReference>
<sequence length="235" mass="27308">MFEEQKTVISSPSSAASSSSGYSEEHSAMVEEHQQQLQQYQEFYAHHVMPNDENMKQDPNLQQNTFYNYGVPIGYPPYGMYFWPPGPANPHDPYYSAAAAQAMPNYPGQLPTMAGPYNDLDMMKRRNERAKVCRAPYTSKQLQILKERFEKSDRIELKERHELAKIVNLTPHQIKVWFQNRRFKMRRDAEKERAKMEKSPESGTPKNQDLAAQNFAYTPEYFTSPDYAAYVNQSN</sequence>
<proteinExistence type="predicted"/>
<dbReference type="Proteomes" id="UP001152747">
    <property type="component" value="Unassembled WGS sequence"/>
</dbReference>
<dbReference type="Gene3D" id="1.10.10.60">
    <property type="entry name" value="Homeodomain-like"/>
    <property type="match status" value="1"/>
</dbReference>
<evidence type="ECO:0000256" key="4">
    <source>
        <dbReference type="ARBA" id="ARBA00023242"/>
    </source>
</evidence>
<dbReference type="AlphaFoldDB" id="A0A9P1N9C2"/>
<protein>
    <recommendedName>
        <fullName evidence="8">Homeobox domain-containing protein</fullName>
    </recommendedName>
</protein>
<feature type="domain" description="Homeobox" evidence="8">
    <location>
        <begin position="128"/>
        <end position="188"/>
    </location>
</feature>
<dbReference type="OrthoDB" id="1867783at2759"/>
<dbReference type="PROSITE" id="PS00027">
    <property type="entry name" value="HOMEOBOX_1"/>
    <property type="match status" value="1"/>
</dbReference>